<dbReference type="GO" id="GO:0052621">
    <property type="term" value="F:diguanylate cyclase activity"/>
    <property type="evidence" value="ECO:0007669"/>
    <property type="project" value="UniProtKB-EC"/>
</dbReference>
<dbReference type="FunFam" id="3.30.70.270:FF:000001">
    <property type="entry name" value="Diguanylate cyclase domain protein"/>
    <property type="match status" value="1"/>
</dbReference>
<evidence type="ECO:0000256" key="15">
    <source>
        <dbReference type="ARBA" id="ARBA00022989"/>
    </source>
</evidence>
<evidence type="ECO:0000256" key="20">
    <source>
        <dbReference type="SAM" id="Phobius"/>
    </source>
</evidence>
<feature type="transmembrane region" description="Helical" evidence="20">
    <location>
        <begin position="15"/>
        <end position="32"/>
    </location>
</feature>
<dbReference type="InterPro" id="IPR029151">
    <property type="entry name" value="Sensor-like_sf"/>
</dbReference>
<keyword evidence="15 20" id="KW-1133">Transmembrane helix</keyword>
<dbReference type="CDD" id="cd18773">
    <property type="entry name" value="PDC1_HK_sensor"/>
    <property type="match status" value="1"/>
</dbReference>
<dbReference type="PANTHER" id="PTHR45138">
    <property type="entry name" value="REGULATORY COMPONENTS OF SENSORY TRANSDUCTION SYSTEM"/>
    <property type="match status" value="1"/>
</dbReference>
<evidence type="ECO:0000313" key="22">
    <source>
        <dbReference type="EMBL" id="PRD15540.1"/>
    </source>
</evidence>
<dbReference type="Pfam" id="PF17151">
    <property type="entry name" value="CHASE7"/>
    <property type="match status" value="1"/>
</dbReference>
<evidence type="ECO:0000256" key="10">
    <source>
        <dbReference type="ARBA" id="ARBA00022692"/>
    </source>
</evidence>
<keyword evidence="11" id="KW-0479">Metal-binding</keyword>
<dbReference type="UniPathway" id="UPA00599"/>
<protein>
    <recommendedName>
        <fullName evidence="6">diguanylate cyclase</fullName>
        <ecNumber evidence="6">2.7.7.65</ecNumber>
    </recommendedName>
    <alternativeName>
        <fullName evidence="17">Cellulose synthesis regulatory protein</fullName>
    </alternativeName>
</protein>
<dbReference type="InterPro" id="IPR050469">
    <property type="entry name" value="Diguanylate_Cyclase"/>
</dbReference>
<evidence type="ECO:0000256" key="11">
    <source>
        <dbReference type="ARBA" id="ARBA00022723"/>
    </source>
</evidence>
<evidence type="ECO:0000259" key="21">
    <source>
        <dbReference type="PROSITE" id="PS50887"/>
    </source>
</evidence>
<dbReference type="Pfam" id="PF00990">
    <property type="entry name" value="GGDEF"/>
    <property type="match status" value="1"/>
</dbReference>
<dbReference type="NCBIfam" id="NF011955">
    <property type="entry name" value="PRK15426.1"/>
    <property type="match status" value="1"/>
</dbReference>
<dbReference type="AlphaFoldDB" id="A0A2S9ICL3"/>
<keyword evidence="8" id="KW-0997">Cell inner membrane</keyword>
<evidence type="ECO:0000256" key="9">
    <source>
        <dbReference type="ARBA" id="ARBA00022679"/>
    </source>
</evidence>
<comment type="pathway">
    <text evidence="4">Glycan metabolism; bacterial cellulose biosynthesis.</text>
</comment>
<comment type="caution">
    <text evidence="22">The sequence shown here is derived from an EMBL/GenBank/DDBJ whole genome shotgun (WGS) entry which is preliminary data.</text>
</comment>
<dbReference type="GO" id="GO:0030244">
    <property type="term" value="P:cellulose biosynthetic process"/>
    <property type="evidence" value="ECO:0007669"/>
    <property type="project" value="UniProtKB-KW"/>
</dbReference>
<dbReference type="Gene3D" id="3.30.450.20">
    <property type="entry name" value="PAS domain"/>
    <property type="match status" value="1"/>
</dbReference>
<gene>
    <name evidence="22" type="ORF">CQW29_11075</name>
</gene>
<dbReference type="InterPro" id="IPR043128">
    <property type="entry name" value="Rev_trsase/Diguanyl_cyclase"/>
</dbReference>
<evidence type="ECO:0000313" key="23">
    <source>
        <dbReference type="Proteomes" id="UP000239181"/>
    </source>
</evidence>
<comment type="function">
    <text evidence="19">Catalyzes the synthesis of cyclic-di-GMP (c-di-GMP) via the condensation of 2 GTP molecules. Cyclic-di-GMP is a second messenger which controls cell surface-associated traits in bacteria. Involved in the regulation of cellulose production.</text>
</comment>
<dbReference type="GO" id="GO:0000166">
    <property type="term" value="F:nucleotide binding"/>
    <property type="evidence" value="ECO:0007669"/>
    <property type="project" value="UniProtKB-KW"/>
</dbReference>
<dbReference type="UniPathway" id="UPA00694"/>
<dbReference type="NCBIfam" id="TIGR00254">
    <property type="entry name" value="GGDEF"/>
    <property type="match status" value="1"/>
</dbReference>
<evidence type="ECO:0000256" key="13">
    <source>
        <dbReference type="ARBA" id="ARBA00022842"/>
    </source>
</evidence>
<keyword evidence="23" id="KW-1185">Reference proteome</keyword>
<evidence type="ECO:0000256" key="17">
    <source>
        <dbReference type="ARBA" id="ARBA00031311"/>
    </source>
</evidence>
<dbReference type="Proteomes" id="UP000239181">
    <property type="component" value="Unassembled WGS sequence"/>
</dbReference>
<keyword evidence="12" id="KW-0547">Nucleotide-binding</keyword>
<proteinExistence type="predicted"/>
<dbReference type="OrthoDB" id="9813903at2"/>
<accession>A0A2S9ICL3</accession>
<evidence type="ECO:0000256" key="8">
    <source>
        <dbReference type="ARBA" id="ARBA00022519"/>
    </source>
</evidence>
<name>A0A2S9ICL3_9GAMM</name>
<evidence type="ECO:0000256" key="14">
    <source>
        <dbReference type="ARBA" id="ARBA00022916"/>
    </source>
</evidence>
<keyword evidence="9" id="KW-0808">Transferase</keyword>
<evidence type="ECO:0000256" key="6">
    <source>
        <dbReference type="ARBA" id="ARBA00012528"/>
    </source>
</evidence>
<comment type="subcellular location">
    <subcellularLocation>
        <location evidence="2">Cell inner membrane</location>
        <topology evidence="2">Multi-pass membrane protein</topology>
    </subcellularLocation>
</comment>
<evidence type="ECO:0000256" key="1">
    <source>
        <dbReference type="ARBA" id="ARBA00001946"/>
    </source>
</evidence>
<dbReference type="RefSeq" id="WP_105592794.1">
    <property type="nucleotide sequence ID" value="NZ_PDET01000006.1"/>
</dbReference>
<evidence type="ECO:0000256" key="12">
    <source>
        <dbReference type="ARBA" id="ARBA00022741"/>
    </source>
</evidence>
<comment type="cofactor">
    <cofactor evidence="1">
        <name>Mg(2+)</name>
        <dbReference type="ChEBI" id="CHEBI:18420"/>
    </cofactor>
</comment>
<keyword evidence="10 20" id="KW-0812">Transmembrane</keyword>
<comment type="pathway">
    <text evidence="3">Purine metabolism; 3',5'-cyclic di-GMP biosynthesis.</text>
</comment>
<evidence type="ECO:0000256" key="4">
    <source>
        <dbReference type="ARBA" id="ARBA00005186"/>
    </source>
</evidence>
<keyword evidence="14" id="KW-0135">Cellulose biosynthesis</keyword>
<dbReference type="PROSITE" id="PS50887">
    <property type="entry name" value="GGDEF"/>
    <property type="match status" value="1"/>
</dbReference>
<dbReference type="InterPro" id="IPR029787">
    <property type="entry name" value="Nucleotide_cyclase"/>
</dbReference>
<dbReference type="SMART" id="SM00267">
    <property type="entry name" value="GGDEF"/>
    <property type="match status" value="1"/>
</dbReference>
<evidence type="ECO:0000256" key="2">
    <source>
        <dbReference type="ARBA" id="ARBA00004429"/>
    </source>
</evidence>
<feature type="transmembrane region" description="Helical" evidence="20">
    <location>
        <begin position="349"/>
        <end position="368"/>
    </location>
</feature>
<dbReference type="SUPFAM" id="SSF55073">
    <property type="entry name" value="Nucleotide cyclase"/>
    <property type="match status" value="1"/>
</dbReference>
<evidence type="ECO:0000256" key="19">
    <source>
        <dbReference type="ARBA" id="ARBA00045634"/>
    </source>
</evidence>
<dbReference type="PANTHER" id="PTHR45138:SF16">
    <property type="entry name" value="DIGUANYLATE CYCLASE DGCQ-RELATED"/>
    <property type="match status" value="1"/>
</dbReference>
<keyword evidence="16 20" id="KW-0472">Membrane</keyword>
<dbReference type="GO" id="GO:1902201">
    <property type="term" value="P:negative regulation of bacterial-type flagellum-dependent cell motility"/>
    <property type="evidence" value="ECO:0007669"/>
    <property type="project" value="TreeGrafter"/>
</dbReference>
<dbReference type="SUPFAM" id="SSF103190">
    <property type="entry name" value="Sensory domain-like"/>
    <property type="match status" value="1"/>
</dbReference>
<dbReference type="EC" id="2.7.7.65" evidence="6"/>
<sequence>MSLPTESRFFHPKNIVHLCFALVFLFLTLLTWHEAMVLKRTYESNQLARLSSVANNLDNQWQHNLDELAFFHSMLEHSLGDPLITDKSTAFLQQFERVRHTPLWHLSPSETRGIPINGISDELLTRFPLFSRSDSLRLADELNAVLEMSQILQFNQPERDFHYRFWYISRAGFYLSSTLPDASSNHSLENFSGVAQRPYFVDLDPKVNPQRKILWSDPYDSMDNEGKVVTVARPVDRDGYWYGVLAMDFSTQQIKQYLQQSLSTRQEGGVMLVGHQFNLIAWSDGSQLEEYRLHKAQLAQLTEQAAGTHSGTMRFDGRFVSWVRLQYFDGMLVNVQTLREGLLGDSGRVGLVLLLTWLMFSIVVLVSHQTIIRMTGSLLNLQEKLSWRANYDGLTRLFNRTAFFDRAEKLAALNQRQRQPLSVIQLDLDHFKSVNDSWGHHAGDRVLAHAASVIGQALRKTDIAGRVGGEEFCILLPATRLDEAVLVAERIRRKLAAKELLVGKHQTLKVTASLGVSSSEEQGEYQVDNLQSVADRRLYLAKQDGRNCVRHRD</sequence>
<evidence type="ECO:0000256" key="18">
    <source>
        <dbReference type="ARBA" id="ARBA00034247"/>
    </source>
</evidence>
<dbReference type="GO" id="GO:0046872">
    <property type="term" value="F:metal ion binding"/>
    <property type="evidence" value="ECO:0007669"/>
    <property type="project" value="UniProtKB-KW"/>
</dbReference>
<comment type="subunit">
    <text evidence="5">Homodimer.</text>
</comment>
<evidence type="ECO:0000256" key="7">
    <source>
        <dbReference type="ARBA" id="ARBA00022475"/>
    </source>
</evidence>
<reference evidence="22 23" key="1">
    <citation type="submission" date="2017-10" db="EMBL/GenBank/DDBJ databases">
        <title>Draft genome of two endophytic bacteria isolated from 'guarana' Paullinia cupana (Mart.) Ducke.</title>
        <authorList>
            <person name="Siqueira K.A."/>
            <person name="Liotti R.G."/>
            <person name="Mendes T.A."/>
            <person name="Soares M.A."/>
        </authorList>
    </citation>
    <scope>NUCLEOTIDE SEQUENCE [LARGE SCALE GENOMIC DNA]</scope>
    <source>
        <strain evidence="22 23">342</strain>
    </source>
</reference>
<evidence type="ECO:0000256" key="5">
    <source>
        <dbReference type="ARBA" id="ARBA00011738"/>
    </source>
</evidence>
<organism evidence="22 23">
    <name type="scientific">Pantoea coffeiphila</name>
    <dbReference type="NCBI Taxonomy" id="1465635"/>
    <lineage>
        <taxon>Bacteria</taxon>
        <taxon>Pseudomonadati</taxon>
        <taxon>Pseudomonadota</taxon>
        <taxon>Gammaproteobacteria</taxon>
        <taxon>Enterobacterales</taxon>
        <taxon>Erwiniaceae</taxon>
        <taxon>Pantoea</taxon>
    </lineage>
</organism>
<dbReference type="InterPro" id="IPR000160">
    <property type="entry name" value="GGDEF_dom"/>
</dbReference>
<dbReference type="GO" id="GO:0005886">
    <property type="term" value="C:plasma membrane"/>
    <property type="evidence" value="ECO:0007669"/>
    <property type="project" value="UniProtKB-SubCell"/>
</dbReference>
<dbReference type="InterPro" id="IPR033416">
    <property type="entry name" value="CHASE7"/>
</dbReference>
<comment type="catalytic activity">
    <reaction evidence="18">
        <text>2 GTP = 3',3'-c-di-GMP + 2 diphosphate</text>
        <dbReference type="Rhea" id="RHEA:24898"/>
        <dbReference type="ChEBI" id="CHEBI:33019"/>
        <dbReference type="ChEBI" id="CHEBI:37565"/>
        <dbReference type="ChEBI" id="CHEBI:58805"/>
        <dbReference type="EC" id="2.7.7.65"/>
    </reaction>
</comment>
<dbReference type="CDD" id="cd01949">
    <property type="entry name" value="GGDEF"/>
    <property type="match status" value="1"/>
</dbReference>
<dbReference type="EMBL" id="PDET01000006">
    <property type="protein sequence ID" value="PRD15540.1"/>
    <property type="molecule type" value="Genomic_DNA"/>
</dbReference>
<evidence type="ECO:0000256" key="3">
    <source>
        <dbReference type="ARBA" id="ARBA00004665"/>
    </source>
</evidence>
<dbReference type="Gene3D" id="3.30.70.270">
    <property type="match status" value="1"/>
</dbReference>
<feature type="domain" description="GGDEF" evidence="21">
    <location>
        <begin position="419"/>
        <end position="553"/>
    </location>
</feature>
<dbReference type="GO" id="GO:0043709">
    <property type="term" value="P:cell adhesion involved in single-species biofilm formation"/>
    <property type="evidence" value="ECO:0007669"/>
    <property type="project" value="TreeGrafter"/>
</dbReference>
<keyword evidence="13" id="KW-0460">Magnesium</keyword>
<keyword evidence="7" id="KW-1003">Cell membrane</keyword>
<evidence type="ECO:0000256" key="16">
    <source>
        <dbReference type="ARBA" id="ARBA00023136"/>
    </source>
</evidence>